<organism evidence="3 4">
    <name type="scientific">Candidatus Kuenenbacteria bacterium CG_4_9_14_3_um_filter_39_14</name>
    <dbReference type="NCBI Taxonomy" id="1974616"/>
    <lineage>
        <taxon>Bacteria</taxon>
        <taxon>Candidatus Kueneniibacteriota</taxon>
    </lineage>
</organism>
<dbReference type="SUPFAM" id="SSF53756">
    <property type="entry name" value="UDP-Glycosyltransferase/glycogen phosphorylase"/>
    <property type="match status" value="1"/>
</dbReference>
<evidence type="ECO:0008006" key="5">
    <source>
        <dbReference type="Google" id="ProtNLM"/>
    </source>
</evidence>
<dbReference type="AlphaFoldDB" id="A0A2M7Z9A5"/>
<gene>
    <name evidence="3" type="ORF">CO134_01715</name>
</gene>
<comment type="caution">
    <text evidence="3">The sequence shown here is derived from an EMBL/GenBank/DDBJ whole genome shotgun (WGS) entry which is preliminary data.</text>
</comment>
<sequence length="413" mass="47567">MSFILINIYYNYINLNKAMQKKQKILYLVTLAEWGGAQTYIFDLATSFQDKYEVQVALGGKQNGELAKRLAKFNIQVYYLKNLQRPVNFYRDWLVFWDIIKLLKQTKPDIIHLNSSKAGSLGALAAKCCGIKKIIYTVHGLVLNEPLTLPKKLFYWLAEWLSAKFKNHLICVSEYDKKSLLKYKIAQPEKIVVIHNGLDLKNLRFYSKADASQRLYKRLYNPNLTMEQWSNGAIIGCIANFYQTKGLIYLIEAAREIKDNNIKFIIIGDGPERRKLTELIENYKLNDTFFLLGIIESAYQYLKAFDLFVLPSVKEGLVYTLIEAEAAALPIIATNVGGNPEIIAHNKNGLLVPPKNFNALAENIINLLQNKALLEKFSRNNPETAKKFDFFKMIEETEKIYQYNISKNIFSDH</sequence>
<dbReference type="Pfam" id="PF13439">
    <property type="entry name" value="Glyco_transf_4"/>
    <property type="match status" value="1"/>
</dbReference>
<evidence type="ECO:0000313" key="4">
    <source>
        <dbReference type="Proteomes" id="UP000229569"/>
    </source>
</evidence>
<dbReference type="Pfam" id="PF00534">
    <property type="entry name" value="Glycos_transf_1"/>
    <property type="match status" value="1"/>
</dbReference>
<dbReference type="PANTHER" id="PTHR12526:SF630">
    <property type="entry name" value="GLYCOSYLTRANSFERASE"/>
    <property type="match status" value="1"/>
</dbReference>
<evidence type="ECO:0000313" key="3">
    <source>
        <dbReference type="EMBL" id="PJA92144.1"/>
    </source>
</evidence>
<dbReference type="EMBL" id="PFVG01000044">
    <property type="protein sequence ID" value="PJA92144.1"/>
    <property type="molecule type" value="Genomic_DNA"/>
</dbReference>
<protein>
    <recommendedName>
        <fullName evidence="5">Glycosyltransferase family 1 protein</fullName>
    </recommendedName>
</protein>
<dbReference type="GO" id="GO:0016757">
    <property type="term" value="F:glycosyltransferase activity"/>
    <property type="evidence" value="ECO:0007669"/>
    <property type="project" value="InterPro"/>
</dbReference>
<accession>A0A2M7Z9A5</accession>
<dbReference type="CDD" id="cd03808">
    <property type="entry name" value="GT4_CapM-like"/>
    <property type="match status" value="1"/>
</dbReference>
<name>A0A2M7Z9A5_9BACT</name>
<proteinExistence type="predicted"/>
<feature type="domain" description="Glycosyl transferase family 1" evidence="1">
    <location>
        <begin position="232"/>
        <end position="382"/>
    </location>
</feature>
<dbReference type="InterPro" id="IPR001296">
    <property type="entry name" value="Glyco_trans_1"/>
</dbReference>
<dbReference type="Proteomes" id="UP000229569">
    <property type="component" value="Unassembled WGS sequence"/>
</dbReference>
<evidence type="ECO:0000259" key="1">
    <source>
        <dbReference type="Pfam" id="PF00534"/>
    </source>
</evidence>
<feature type="domain" description="Glycosyltransferase subfamily 4-like N-terminal" evidence="2">
    <location>
        <begin position="34"/>
        <end position="201"/>
    </location>
</feature>
<dbReference type="Gene3D" id="3.40.50.2000">
    <property type="entry name" value="Glycogen Phosphorylase B"/>
    <property type="match status" value="2"/>
</dbReference>
<dbReference type="InterPro" id="IPR028098">
    <property type="entry name" value="Glyco_trans_4-like_N"/>
</dbReference>
<dbReference type="PANTHER" id="PTHR12526">
    <property type="entry name" value="GLYCOSYLTRANSFERASE"/>
    <property type="match status" value="1"/>
</dbReference>
<evidence type="ECO:0000259" key="2">
    <source>
        <dbReference type="Pfam" id="PF13439"/>
    </source>
</evidence>
<reference evidence="4" key="1">
    <citation type="submission" date="2017-09" db="EMBL/GenBank/DDBJ databases">
        <title>Depth-based differentiation of microbial function through sediment-hosted aquifers and enrichment of novel symbionts in the deep terrestrial subsurface.</title>
        <authorList>
            <person name="Probst A.J."/>
            <person name="Ladd B."/>
            <person name="Jarett J.K."/>
            <person name="Geller-Mcgrath D.E."/>
            <person name="Sieber C.M.K."/>
            <person name="Emerson J.B."/>
            <person name="Anantharaman K."/>
            <person name="Thomas B.C."/>
            <person name="Malmstrom R."/>
            <person name="Stieglmeier M."/>
            <person name="Klingl A."/>
            <person name="Woyke T."/>
            <person name="Ryan C.M."/>
            <person name="Banfield J.F."/>
        </authorList>
    </citation>
    <scope>NUCLEOTIDE SEQUENCE [LARGE SCALE GENOMIC DNA]</scope>
</reference>